<reference evidence="2" key="1">
    <citation type="journal article" date="2019" name="Nat. Med.">
        <title>A library of human gut bacterial isolates paired with longitudinal multiomics data enables mechanistic microbiome research.</title>
        <authorList>
            <person name="Poyet M."/>
            <person name="Groussin M."/>
            <person name="Gibbons S.M."/>
            <person name="Avila-Pacheco J."/>
            <person name="Jiang X."/>
            <person name="Kearney S.M."/>
            <person name="Perrotta A.R."/>
            <person name="Berdy B."/>
            <person name="Zhao S."/>
            <person name="Lieberman T.D."/>
            <person name="Swanson P.K."/>
            <person name="Smith M."/>
            <person name="Roesemann S."/>
            <person name="Alexander J.E."/>
            <person name="Rich S.A."/>
            <person name="Livny J."/>
            <person name="Vlamakis H."/>
            <person name="Clish C."/>
            <person name="Bullock K."/>
            <person name="Deik A."/>
            <person name="Scott J."/>
            <person name="Pierce K.A."/>
            <person name="Xavier R.J."/>
            <person name="Alm E.J."/>
        </authorList>
    </citation>
    <scope>NUCLEOTIDE SEQUENCE [LARGE SCALE GENOMIC DNA]</scope>
    <source>
        <strain evidence="2">BIOML-A8</strain>
    </source>
</reference>
<organism evidence="2">
    <name type="scientific">Phocaeicola dorei</name>
    <dbReference type="NCBI Taxonomy" id="357276"/>
    <lineage>
        <taxon>Bacteria</taxon>
        <taxon>Pseudomonadati</taxon>
        <taxon>Bacteroidota</taxon>
        <taxon>Bacteroidia</taxon>
        <taxon>Bacteroidales</taxon>
        <taxon>Bacteroidaceae</taxon>
        <taxon>Phocaeicola</taxon>
    </lineage>
</organism>
<dbReference type="Pfam" id="PF20335">
    <property type="entry name" value="DUF6630"/>
    <property type="match status" value="1"/>
</dbReference>
<feature type="domain" description="DUF6630" evidence="1">
    <location>
        <begin position="21"/>
        <end position="165"/>
    </location>
</feature>
<dbReference type="RefSeq" id="WP_149943116.1">
    <property type="nucleotide sequence ID" value="NZ_VVZE01000082.1"/>
</dbReference>
<comment type="caution">
    <text evidence="2">The sequence shown here is derived from an EMBL/GenBank/DDBJ whole genome shotgun (WGS) entry which is preliminary data.</text>
</comment>
<sequence length="260" mass="30792">MDNKLQSFTKVLLKEQYDEFLKMIQLFNVDKRTFILKHRKMFEDKGWYDIDSDDNELSEVDIMLCFAITSRRMAVIDWSGEEYPGQVKRSITMMLKHYGIEHFLWNTKKFEASLDWEKIHRGDYLPLLFRDMNMQLNKDGYAIVFCDTKSDCFRYAILPISEFVQFENTELGDYLTIISPKIYNIYLVDKGNEFPKIMLYLKKKFSVPLSEIKEFCSKDKILLGIGNSIIVDEYRKEIEKLGGKIEVEENRPITNSKPTE</sequence>
<accession>A0A642PL61</accession>
<dbReference type="AlphaFoldDB" id="A0A642PL61"/>
<evidence type="ECO:0000259" key="1">
    <source>
        <dbReference type="Pfam" id="PF20335"/>
    </source>
</evidence>
<protein>
    <recommendedName>
        <fullName evidence="1">DUF6630 domain-containing protein</fullName>
    </recommendedName>
</protein>
<dbReference type="InterPro" id="IPR046582">
    <property type="entry name" value="DUF6630"/>
</dbReference>
<dbReference type="EMBL" id="VVZE01000082">
    <property type="protein sequence ID" value="KAA5378533.1"/>
    <property type="molecule type" value="Genomic_DNA"/>
</dbReference>
<name>A0A642PL61_9BACT</name>
<proteinExistence type="predicted"/>
<gene>
    <name evidence="2" type="ORF">F2Y44_22610</name>
</gene>
<evidence type="ECO:0000313" key="2">
    <source>
        <dbReference type="EMBL" id="KAA5378533.1"/>
    </source>
</evidence>